<evidence type="ECO:0000313" key="4">
    <source>
        <dbReference type="Proteomes" id="UP000307440"/>
    </source>
</evidence>
<dbReference type="PROSITE" id="PS50966">
    <property type="entry name" value="ZF_SWIM"/>
    <property type="match status" value="1"/>
</dbReference>
<dbReference type="Pfam" id="PF04434">
    <property type="entry name" value="SWIM"/>
    <property type="match status" value="1"/>
</dbReference>
<name>A0A5C3L2X8_COPMA</name>
<proteinExistence type="predicted"/>
<organism evidence="3 4">
    <name type="scientific">Coprinopsis marcescibilis</name>
    <name type="common">Agaric fungus</name>
    <name type="synonym">Psathyrella marcescibilis</name>
    <dbReference type="NCBI Taxonomy" id="230819"/>
    <lineage>
        <taxon>Eukaryota</taxon>
        <taxon>Fungi</taxon>
        <taxon>Dikarya</taxon>
        <taxon>Basidiomycota</taxon>
        <taxon>Agaricomycotina</taxon>
        <taxon>Agaricomycetes</taxon>
        <taxon>Agaricomycetidae</taxon>
        <taxon>Agaricales</taxon>
        <taxon>Agaricineae</taxon>
        <taxon>Psathyrellaceae</taxon>
        <taxon>Coprinopsis</taxon>
    </lineage>
</organism>
<dbReference type="Proteomes" id="UP000307440">
    <property type="component" value="Unassembled WGS sequence"/>
</dbReference>
<keyword evidence="1" id="KW-0479">Metal-binding</keyword>
<sequence length="144" mass="16080">MAIIALNHEFIDIIFKTLNSLETDDLSDESFAKLGALFSDKLVIAALDLVDRGNVIKHIFPWDDRSEYEVLGTSAKYTVQLDLPVAQVPFYCSCPAFAQLVLSTGTHVMCKHVLASLLARHLSLCIDRPVDLDELVEIFSKQLE</sequence>
<dbReference type="OrthoDB" id="337581at2759"/>
<dbReference type="GO" id="GO:0000724">
    <property type="term" value="P:double-strand break repair via homologous recombination"/>
    <property type="evidence" value="ECO:0007669"/>
    <property type="project" value="TreeGrafter"/>
</dbReference>
<dbReference type="GO" id="GO:0008270">
    <property type="term" value="F:zinc ion binding"/>
    <property type="evidence" value="ECO:0007669"/>
    <property type="project" value="UniProtKB-KW"/>
</dbReference>
<dbReference type="PANTHER" id="PTHR28498:SF1">
    <property type="entry name" value="ZINC FINGER SWIM DOMAIN-CONTAINING PROTEIN 7"/>
    <property type="match status" value="1"/>
</dbReference>
<evidence type="ECO:0000259" key="2">
    <source>
        <dbReference type="PROSITE" id="PS50966"/>
    </source>
</evidence>
<evidence type="ECO:0000313" key="3">
    <source>
        <dbReference type="EMBL" id="TFK26536.1"/>
    </source>
</evidence>
<dbReference type="PANTHER" id="PTHR28498">
    <property type="entry name" value="ZINC FINGER SWIM DOMAIN-CONTAINING PROTEIN 7"/>
    <property type="match status" value="1"/>
</dbReference>
<evidence type="ECO:0000256" key="1">
    <source>
        <dbReference type="PROSITE-ProRule" id="PRU00325"/>
    </source>
</evidence>
<gene>
    <name evidence="3" type="ORF">FA15DRAFT_686442</name>
</gene>
<dbReference type="InterPro" id="IPR007527">
    <property type="entry name" value="Znf_SWIM"/>
</dbReference>
<keyword evidence="1" id="KW-0862">Zinc</keyword>
<accession>A0A5C3L2X8</accession>
<keyword evidence="1" id="KW-0863">Zinc-finger</keyword>
<dbReference type="AlphaFoldDB" id="A0A5C3L2X8"/>
<dbReference type="EMBL" id="ML210174">
    <property type="protein sequence ID" value="TFK26536.1"/>
    <property type="molecule type" value="Genomic_DNA"/>
</dbReference>
<reference evidence="3 4" key="1">
    <citation type="journal article" date="2019" name="Nat. Ecol. Evol.">
        <title>Megaphylogeny resolves global patterns of mushroom evolution.</title>
        <authorList>
            <person name="Varga T."/>
            <person name="Krizsan K."/>
            <person name="Foldi C."/>
            <person name="Dima B."/>
            <person name="Sanchez-Garcia M."/>
            <person name="Sanchez-Ramirez S."/>
            <person name="Szollosi G.J."/>
            <person name="Szarkandi J.G."/>
            <person name="Papp V."/>
            <person name="Albert L."/>
            <person name="Andreopoulos W."/>
            <person name="Angelini C."/>
            <person name="Antonin V."/>
            <person name="Barry K.W."/>
            <person name="Bougher N.L."/>
            <person name="Buchanan P."/>
            <person name="Buyck B."/>
            <person name="Bense V."/>
            <person name="Catcheside P."/>
            <person name="Chovatia M."/>
            <person name="Cooper J."/>
            <person name="Damon W."/>
            <person name="Desjardin D."/>
            <person name="Finy P."/>
            <person name="Geml J."/>
            <person name="Haridas S."/>
            <person name="Hughes K."/>
            <person name="Justo A."/>
            <person name="Karasinski D."/>
            <person name="Kautmanova I."/>
            <person name="Kiss B."/>
            <person name="Kocsube S."/>
            <person name="Kotiranta H."/>
            <person name="LaButti K.M."/>
            <person name="Lechner B.E."/>
            <person name="Liimatainen K."/>
            <person name="Lipzen A."/>
            <person name="Lukacs Z."/>
            <person name="Mihaltcheva S."/>
            <person name="Morgado L.N."/>
            <person name="Niskanen T."/>
            <person name="Noordeloos M.E."/>
            <person name="Ohm R.A."/>
            <person name="Ortiz-Santana B."/>
            <person name="Ovrebo C."/>
            <person name="Racz N."/>
            <person name="Riley R."/>
            <person name="Savchenko A."/>
            <person name="Shiryaev A."/>
            <person name="Soop K."/>
            <person name="Spirin V."/>
            <person name="Szebenyi C."/>
            <person name="Tomsovsky M."/>
            <person name="Tulloss R.E."/>
            <person name="Uehling J."/>
            <person name="Grigoriev I.V."/>
            <person name="Vagvolgyi C."/>
            <person name="Papp T."/>
            <person name="Martin F.M."/>
            <person name="Miettinen O."/>
            <person name="Hibbett D.S."/>
            <person name="Nagy L.G."/>
        </authorList>
    </citation>
    <scope>NUCLEOTIDE SEQUENCE [LARGE SCALE GENOMIC DNA]</scope>
    <source>
        <strain evidence="3 4">CBS 121175</strain>
    </source>
</reference>
<dbReference type="GO" id="GO:0097196">
    <property type="term" value="C:Shu complex"/>
    <property type="evidence" value="ECO:0007669"/>
    <property type="project" value="TreeGrafter"/>
</dbReference>
<keyword evidence="4" id="KW-1185">Reference proteome</keyword>
<protein>
    <recommendedName>
        <fullName evidence="2">SWIM-type domain-containing protein</fullName>
    </recommendedName>
</protein>
<feature type="domain" description="SWIM-type" evidence="2">
    <location>
        <begin position="77"/>
        <end position="121"/>
    </location>
</feature>